<proteinExistence type="predicted"/>
<dbReference type="Proteomes" id="UP000046395">
    <property type="component" value="Unassembled WGS sequence"/>
</dbReference>
<keyword evidence="2" id="KW-1185">Reference proteome</keyword>
<protein>
    <submittedName>
        <fullName evidence="3">RdRp catalytic domain-containing protein</fullName>
    </submittedName>
</protein>
<dbReference type="GO" id="GO:0003968">
    <property type="term" value="F:RNA-directed RNA polymerase activity"/>
    <property type="evidence" value="ECO:0007669"/>
    <property type="project" value="InterPro"/>
</dbReference>
<feature type="domain" description="RdRp catalytic" evidence="1">
    <location>
        <begin position="2"/>
        <end position="174"/>
    </location>
</feature>
<dbReference type="GO" id="GO:0004482">
    <property type="term" value="F:mRNA 5'-cap (guanine-N7-)-methyltransferase activity"/>
    <property type="evidence" value="ECO:0007669"/>
    <property type="project" value="InterPro"/>
</dbReference>
<sequence>MISEVFGLYRMWGHPVVDEVAGSLKVQEVDKRPIELDLRTLELLYACLIKEFCINYIRLEGMWPKLTFSNAETNRIVQLCSRRQLNWIEQEGSTGLNDWAQVFPVKNFEFDYCLDHTQILDDKAIWTYKEHWDQVYDSKRLGYVPEKSSESRRVMLEVLSHEDIDIKGMMDKIMSR</sequence>
<evidence type="ECO:0000313" key="3">
    <source>
        <dbReference type="WBParaSite" id="TMUE_2000006090.1"/>
    </source>
</evidence>
<accession>A0A5S6QG35</accession>
<name>A0A5S6QG35_TRIMR</name>
<dbReference type="WBParaSite" id="TMUE_2000006090.1">
    <property type="protein sequence ID" value="TMUE_2000006090.1"/>
    <property type="gene ID" value="WBGene00290900"/>
</dbReference>
<dbReference type="AlphaFoldDB" id="A0A5S6QG35"/>
<reference evidence="3" key="1">
    <citation type="submission" date="2019-12" db="UniProtKB">
        <authorList>
            <consortium name="WormBaseParasite"/>
        </authorList>
    </citation>
    <scope>IDENTIFICATION</scope>
</reference>
<evidence type="ECO:0000313" key="2">
    <source>
        <dbReference type="Proteomes" id="UP000046395"/>
    </source>
</evidence>
<evidence type="ECO:0000259" key="1">
    <source>
        <dbReference type="Pfam" id="PF00946"/>
    </source>
</evidence>
<dbReference type="GO" id="GO:0005524">
    <property type="term" value="F:ATP binding"/>
    <property type="evidence" value="ECO:0007669"/>
    <property type="project" value="InterPro"/>
</dbReference>
<dbReference type="InterPro" id="IPR014023">
    <property type="entry name" value="Mononeg_RNA_pol_cat"/>
</dbReference>
<organism evidence="2 3">
    <name type="scientific">Trichuris muris</name>
    <name type="common">Mouse whipworm</name>
    <dbReference type="NCBI Taxonomy" id="70415"/>
    <lineage>
        <taxon>Eukaryota</taxon>
        <taxon>Metazoa</taxon>
        <taxon>Ecdysozoa</taxon>
        <taxon>Nematoda</taxon>
        <taxon>Enoplea</taxon>
        <taxon>Dorylaimia</taxon>
        <taxon>Trichinellida</taxon>
        <taxon>Trichuridae</taxon>
        <taxon>Trichuris</taxon>
    </lineage>
</organism>
<dbReference type="Pfam" id="PF00946">
    <property type="entry name" value="Mononeg_RNA_pol"/>
    <property type="match status" value="1"/>
</dbReference>